<dbReference type="InterPro" id="IPR014710">
    <property type="entry name" value="RmlC-like_jellyroll"/>
</dbReference>
<feature type="chain" id="PRO_5043430223" evidence="1">
    <location>
        <begin position="21"/>
        <end position="178"/>
    </location>
</feature>
<name>A0AAW1R1B0_9CHLO</name>
<dbReference type="InterPro" id="IPR011051">
    <property type="entry name" value="RmlC_Cupin_sf"/>
</dbReference>
<dbReference type="AlphaFoldDB" id="A0AAW1R1B0"/>
<comment type="caution">
    <text evidence="2">The sequence shown here is derived from an EMBL/GenBank/DDBJ whole genome shotgun (WGS) entry which is preliminary data.</text>
</comment>
<evidence type="ECO:0000313" key="3">
    <source>
        <dbReference type="Proteomes" id="UP001438707"/>
    </source>
</evidence>
<protein>
    <submittedName>
        <fullName evidence="2">Uncharacterized protein</fullName>
    </submittedName>
</protein>
<gene>
    <name evidence="2" type="ORF">WJX74_007617</name>
</gene>
<dbReference type="EMBL" id="JALJOS010000019">
    <property type="protein sequence ID" value="KAK9827132.1"/>
    <property type="molecule type" value="Genomic_DNA"/>
</dbReference>
<accession>A0AAW1R1B0</accession>
<sequence>MLTQLTYLLLSCATSALCQGIPAPAPYVVPAFQPFNYTHLYSSCDGISHTEECTLSSLPQGTYAGGVTPMGYSYSMTVTNATTFGFIQMPTGQFNGPHNPPAPQFVTVLSGAWYVETGDGKIRVFEEGEIMFQDNTADNPAAMNPQHSSGTVDDGVPCNIIATKVSFTPTCDRPCPFS</sequence>
<dbReference type="Gene3D" id="2.60.120.10">
    <property type="entry name" value="Jelly Rolls"/>
    <property type="match status" value="1"/>
</dbReference>
<dbReference type="Proteomes" id="UP001438707">
    <property type="component" value="Unassembled WGS sequence"/>
</dbReference>
<evidence type="ECO:0000313" key="2">
    <source>
        <dbReference type="EMBL" id="KAK9827132.1"/>
    </source>
</evidence>
<keyword evidence="1" id="KW-0732">Signal</keyword>
<evidence type="ECO:0000256" key="1">
    <source>
        <dbReference type="SAM" id="SignalP"/>
    </source>
</evidence>
<dbReference type="SUPFAM" id="SSF51182">
    <property type="entry name" value="RmlC-like cupins"/>
    <property type="match status" value="1"/>
</dbReference>
<feature type="signal peptide" evidence="1">
    <location>
        <begin position="1"/>
        <end position="20"/>
    </location>
</feature>
<keyword evidence="3" id="KW-1185">Reference proteome</keyword>
<organism evidence="2 3">
    <name type="scientific">Apatococcus lobatus</name>
    <dbReference type="NCBI Taxonomy" id="904363"/>
    <lineage>
        <taxon>Eukaryota</taxon>
        <taxon>Viridiplantae</taxon>
        <taxon>Chlorophyta</taxon>
        <taxon>core chlorophytes</taxon>
        <taxon>Trebouxiophyceae</taxon>
        <taxon>Chlorellales</taxon>
        <taxon>Chlorellaceae</taxon>
        <taxon>Apatococcus</taxon>
    </lineage>
</organism>
<proteinExistence type="predicted"/>
<reference evidence="2 3" key="1">
    <citation type="journal article" date="2024" name="Nat. Commun.">
        <title>Phylogenomics reveals the evolutionary origins of lichenization in chlorophyte algae.</title>
        <authorList>
            <person name="Puginier C."/>
            <person name="Libourel C."/>
            <person name="Otte J."/>
            <person name="Skaloud P."/>
            <person name="Haon M."/>
            <person name="Grisel S."/>
            <person name="Petersen M."/>
            <person name="Berrin J.G."/>
            <person name="Delaux P.M."/>
            <person name="Dal Grande F."/>
            <person name="Keller J."/>
        </authorList>
    </citation>
    <scope>NUCLEOTIDE SEQUENCE [LARGE SCALE GENOMIC DNA]</scope>
    <source>
        <strain evidence="2 3">SAG 2145</strain>
    </source>
</reference>